<feature type="transmembrane region" description="Helical" evidence="5">
    <location>
        <begin position="226"/>
        <end position="250"/>
    </location>
</feature>
<dbReference type="Proteomes" id="UP001196413">
    <property type="component" value="Unassembled WGS sequence"/>
</dbReference>
<evidence type="ECO:0000259" key="6">
    <source>
        <dbReference type="PROSITE" id="PS50262"/>
    </source>
</evidence>
<dbReference type="PROSITE" id="PS50262">
    <property type="entry name" value="G_PROTEIN_RECEP_F1_2"/>
    <property type="match status" value="1"/>
</dbReference>
<reference evidence="7" key="1">
    <citation type="submission" date="2021-06" db="EMBL/GenBank/DDBJ databases">
        <title>Parelaphostrongylus tenuis whole genome reference sequence.</title>
        <authorList>
            <person name="Garwood T.J."/>
            <person name="Larsen P.A."/>
            <person name="Fountain-Jones N.M."/>
            <person name="Garbe J.R."/>
            <person name="Macchietto M.G."/>
            <person name="Kania S.A."/>
            <person name="Gerhold R.W."/>
            <person name="Richards J.E."/>
            <person name="Wolf T.M."/>
        </authorList>
    </citation>
    <scope>NUCLEOTIDE SEQUENCE</scope>
    <source>
        <strain evidence="7">MNPRO001-30</strain>
        <tissue evidence="7">Meninges</tissue>
    </source>
</reference>
<comment type="subcellular location">
    <subcellularLocation>
        <location evidence="1">Membrane</location>
    </subcellularLocation>
</comment>
<feature type="transmembrane region" description="Helical" evidence="5">
    <location>
        <begin position="12"/>
        <end position="36"/>
    </location>
</feature>
<evidence type="ECO:0000256" key="1">
    <source>
        <dbReference type="ARBA" id="ARBA00004370"/>
    </source>
</evidence>
<evidence type="ECO:0000313" key="8">
    <source>
        <dbReference type="Proteomes" id="UP001196413"/>
    </source>
</evidence>
<evidence type="ECO:0000256" key="4">
    <source>
        <dbReference type="ARBA" id="ARBA00023136"/>
    </source>
</evidence>
<dbReference type="Gene3D" id="1.20.1070.10">
    <property type="entry name" value="Rhodopsin 7-helix transmembrane proteins"/>
    <property type="match status" value="1"/>
</dbReference>
<dbReference type="CDD" id="cd00637">
    <property type="entry name" value="7tm_classA_rhodopsin-like"/>
    <property type="match status" value="1"/>
</dbReference>
<keyword evidence="4 5" id="KW-0472">Membrane</keyword>
<feature type="transmembrane region" description="Helical" evidence="5">
    <location>
        <begin position="262"/>
        <end position="282"/>
    </location>
</feature>
<feature type="transmembrane region" description="Helical" evidence="5">
    <location>
        <begin position="48"/>
        <end position="73"/>
    </location>
</feature>
<evidence type="ECO:0000313" key="7">
    <source>
        <dbReference type="EMBL" id="KAJ1351630.1"/>
    </source>
</evidence>
<name>A0AAD5M3S2_PARTN</name>
<dbReference type="Pfam" id="PF10328">
    <property type="entry name" value="7TM_GPCR_Srx"/>
    <property type="match status" value="1"/>
</dbReference>
<dbReference type="AlphaFoldDB" id="A0AAD5M3S2"/>
<dbReference type="InterPro" id="IPR019430">
    <property type="entry name" value="7TM_GPCR_serpentine_rcpt_Srx"/>
</dbReference>
<keyword evidence="8" id="KW-1185">Reference proteome</keyword>
<evidence type="ECO:0000256" key="3">
    <source>
        <dbReference type="ARBA" id="ARBA00022989"/>
    </source>
</evidence>
<dbReference type="SUPFAM" id="SSF81321">
    <property type="entry name" value="Family A G protein-coupled receptor-like"/>
    <property type="match status" value="1"/>
</dbReference>
<keyword evidence="2 5" id="KW-0812">Transmembrane</keyword>
<protein>
    <recommendedName>
        <fullName evidence="6">G-protein coupled receptors family 1 profile domain-containing protein</fullName>
    </recommendedName>
</protein>
<dbReference type="PANTHER" id="PTHR22718:SF25">
    <property type="entry name" value="G-PROTEIN COUPLED RECEPTORS FAMILY 1 PROFILE DOMAIN-CONTAINING PROTEIN"/>
    <property type="match status" value="1"/>
</dbReference>
<dbReference type="PANTHER" id="PTHR22718">
    <property type="entry name" value="SERPENTINE RECEPTOR, CLASS X"/>
    <property type="match status" value="1"/>
</dbReference>
<sequence length="315" mass="35882">MSVEATFGLRLLGSLLVLLPVICGLVLYMLLGFTLFSSWNVFRENNFYLIIVQLMWCDLCALLVDLYAAFPMILTGVQYMGSSVILYYVPLAFQGVAFNGIFMFSLLLTTNRFLLFMYPDFHDRLFTTRGTKIICAVVWIYVFLLIALSNIFGCLKEFSAKYFYFWYNCTYANRYRLHYQNLVTIHSSVIPCLMIIMYTIIYVKLKLISRHSNGNTSLSMKQQLKYLVQTALICVLIVAAIAGFISIPYLGLVDYGQLYLNMLLNLILIANNIVTPIVLFSFNNEAALDDELSSTAHDMADELDVSPLTVVNKSH</sequence>
<feature type="transmembrane region" description="Helical" evidence="5">
    <location>
        <begin position="183"/>
        <end position="205"/>
    </location>
</feature>
<organism evidence="7 8">
    <name type="scientific">Parelaphostrongylus tenuis</name>
    <name type="common">Meningeal worm</name>
    <dbReference type="NCBI Taxonomy" id="148309"/>
    <lineage>
        <taxon>Eukaryota</taxon>
        <taxon>Metazoa</taxon>
        <taxon>Ecdysozoa</taxon>
        <taxon>Nematoda</taxon>
        <taxon>Chromadorea</taxon>
        <taxon>Rhabditida</taxon>
        <taxon>Rhabditina</taxon>
        <taxon>Rhabditomorpha</taxon>
        <taxon>Strongyloidea</taxon>
        <taxon>Metastrongylidae</taxon>
        <taxon>Parelaphostrongylus</taxon>
    </lineage>
</organism>
<evidence type="ECO:0000256" key="5">
    <source>
        <dbReference type="SAM" id="Phobius"/>
    </source>
</evidence>
<dbReference type="EMBL" id="JAHQIW010001160">
    <property type="protein sequence ID" value="KAJ1351630.1"/>
    <property type="molecule type" value="Genomic_DNA"/>
</dbReference>
<evidence type="ECO:0000256" key="2">
    <source>
        <dbReference type="ARBA" id="ARBA00022692"/>
    </source>
</evidence>
<accession>A0AAD5M3S2</accession>
<feature type="domain" description="G-protein coupled receptors family 1 profile" evidence="6">
    <location>
        <begin position="13"/>
        <end position="279"/>
    </location>
</feature>
<feature type="transmembrane region" description="Helical" evidence="5">
    <location>
        <begin position="85"/>
        <end position="109"/>
    </location>
</feature>
<comment type="caution">
    <text evidence="7">The sequence shown here is derived from an EMBL/GenBank/DDBJ whole genome shotgun (WGS) entry which is preliminary data.</text>
</comment>
<dbReference type="InterPro" id="IPR017452">
    <property type="entry name" value="GPCR_Rhodpsn_7TM"/>
</dbReference>
<dbReference type="GO" id="GO:0016020">
    <property type="term" value="C:membrane"/>
    <property type="evidence" value="ECO:0007669"/>
    <property type="project" value="UniProtKB-SubCell"/>
</dbReference>
<keyword evidence="3 5" id="KW-1133">Transmembrane helix</keyword>
<gene>
    <name evidence="7" type="ORF">KIN20_007724</name>
</gene>
<feature type="transmembrane region" description="Helical" evidence="5">
    <location>
        <begin position="130"/>
        <end position="152"/>
    </location>
</feature>
<proteinExistence type="predicted"/>